<name>A0A3M7SUN4_BRAPC</name>
<dbReference type="InterPro" id="IPR015940">
    <property type="entry name" value="UBA"/>
</dbReference>
<feature type="compositionally biased region" description="Low complexity" evidence="2">
    <location>
        <begin position="359"/>
        <end position="404"/>
    </location>
</feature>
<dbReference type="InterPro" id="IPR009060">
    <property type="entry name" value="UBA-like_sf"/>
</dbReference>
<evidence type="ECO:0000313" key="5">
    <source>
        <dbReference type="EMBL" id="RNA39541.1"/>
    </source>
</evidence>
<reference evidence="5 6" key="1">
    <citation type="journal article" date="2018" name="Sci. Rep.">
        <title>Genomic signatures of local adaptation to the degree of environmental predictability in rotifers.</title>
        <authorList>
            <person name="Franch-Gras L."/>
            <person name="Hahn C."/>
            <person name="Garcia-Roger E.M."/>
            <person name="Carmona M.J."/>
            <person name="Serra M."/>
            <person name="Gomez A."/>
        </authorList>
    </citation>
    <scope>NUCLEOTIDE SEQUENCE [LARGE SCALE GENOMIC DNA]</scope>
    <source>
        <strain evidence="5">HYR1</strain>
    </source>
</reference>
<organism evidence="5 6">
    <name type="scientific">Brachionus plicatilis</name>
    <name type="common">Marine rotifer</name>
    <name type="synonym">Brachionus muelleri</name>
    <dbReference type="NCBI Taxonomy" id="10195"/>
    <lineage>
        <taxon>Eukaryota</taxon>
        <taxon>Metazoa</taxon>
        <taxon>Spiralia</taxon>
        <taxon>Gnathifera</taxon>
        <taxon>Rotifera</taxon>
        <taxon>Eurotatoria</taxon>
        <taxon>Monogononta</taxon>
        <taxon>Pseudotrocha</taxon>
        <taxon>Ploima</taxon>
        <taxon>Brachionidae</taxon>
        <taxon>Brachionus</taxon>
    </lineage>
</organism>
<dbReference type="InterPro" id="IPR006636">
    <property type="entry name" value="STI1_HS-bd"/>
</dbReference>
<dbReference type="SUPFAM" id="SSF46934">
    <property type="entry name" value="UBA-like"/>
    <property type="match status" value="1"/>
</dbReference>
<feature type="region of interest" description="Disordered" evidence="2">
    <location>
        <begin position="1"/>
        <end position="54"/>
    </location>
</feature>
<dbReference type="Gene3D" id="1.10.260.100">
    <property type="match status" value="1"/>
</dbReference>
<dbReference type="FunFam" id="3.10.20.90:FF:000095">
    <property type="entry name" value="Ubiquilin 4"/>
    <property type="match status" value="1"/>
</dbReference>
<dbReference type="Proteomes" id="UP000276133">
    <property type="component" value="Unassembled WGS sequence"/>
</dbReference>
<dbReference type="SMART" id="SM00165">
    <property type="entry name" value="UBA"/>
    <property type="match status" value="1"/>
</dbReference>
<dbReference type="PANTHER" id="PTHR10677:SF3">
    <property type="entry name" value="FI07626P-RELATED"/>
    <property type="match status" value="1"/>
</dbReference>
<dbReference type="InterPro" id="IPR015496">
    <property type="entry name" value="Ubiquilin"/>
</dbReference>
<feature type="compositionally biased region" description="Polar residues" evidence="2">
    <location>
        <begin position="326"/>
        <end position="347"/>
    </location>
</feature>
<dbReference type="Gene3D" id="3.10.20.90">
    <property type="entry name" value="Phosphatidylinositol 3-kinase Catalytic Subunit, Chain A, domain 1"/>
    <property type="match status" value="1"/>
</dbReference>
<dbReference type="Pfam" id="PF23195">
    <property type="entry name" value="UBQLN1"/>
    <property type="match status" value="1"/>
</dbReference>
<feature type="domain" description="UBA" evidence="3">
    <location>
        <begin position="582"/>
        <end position="626"/>
    </location>
</feature>
<keyword evidence="6" id="KW-1185">Reference proteome</keyword>
<dbReference type="SUPFAM" id="SSF54236">
    <property type="entry name" value="Ubiquitin-like"/>
    <property type="match status" value="1"/>
</dbReference>
<feature type="compositionally biased region" description="Low complexity" evidence="2">
    <location>
        <begin position="146"/>
        <end position="174"/>
    </location>
</feature>
<dbReference type="Gene3D" id="1.10.8.10">
    <property type="entry name" value="DNA helicase RuvA subunit, C-terminal domain"/>
    <property type="match status" value="1"/>
</dbReference>
<evidence type="ECO:0000259" key="4">
    <source>
        <dbReference type="PROSITE" id="PS50053"/>
    </source>
</evidence>
<feature type="region of interest" description="Disordered" evidence="2">
    <location>
        <begin position="531"/>
        <end position="568"/>
    </location>
</feature>
<evidence type="ECO:0000256" key="2">
    <source>
        <dbReference type="SAM" id="MobiDB-lite"/>
    </source>
</evidence>
<feature type="compositionally biased region" description="Low complexity" evidence="2">
    <location>
        <begin position="531"/>
        <end position="565"/>
    </location>
</feature>
<dbReference type="PANTHER" id="PTHR10677">
    <property type="entry name" value="UBIQUILIN"/>
    <property type="match status" value="1"/>
</dbReference>
<dbReference type="STRING" id="10195.A0A3M7SUN4"/>
<dbReference type="EMBL" id="REGN01000739">
    <property type="protein sequence ID" value="RNA39541.1"/>
    <property type="molecule type" value="Genomic_DNA"/>
</dbReference>
<feature type="region of interest" description="Disordered" evidence="2">
    <location>
        <begin position="326"/>
        <end position="415"/>
    </location>
</feature>
<dbReference type="Pfam" id="PF00240">
    <property type="entry name" value="ubiquitin"/>
    <property type="match status" value="1"/>
</dbReference>
<dbReference type="InterPro" id="IPR029071">
    <property type="entry name" value="Ubiquitin-like_domsf"/>
</dbReference>
<feature type="compositionally biased region" description="Polar residues" evidence="2">
    <location>
        <begin position="11"/>
        <end position="27"/>
    </location>
</feature>
<dbReference type="SMART" id="SM00727">
    <property type="entry name" value="STI1"/>
    <property type="match status" value="4"/>
</dbReference>
<dbReference type="InterPro" id="IPR000626">
    <property type="entry name" value="Ubiquitin-like_dom"/>
</dbReference>
<feature type="compositionally biased region" description="Basic and acidic residues" evidence="2">
    <location>
        <begin position="1"/>
        <end position="10"/>
    </location>
</feature>
<dbReference type="OrthoDB" id="9450922at2759"/>
<evidence type="ECO:0000259" key="3">
    <source>
        <dbReference type="PROSITE" id="PS50030"/>
    </source>
</evidence>
<proteinExistence type="predicted"/>
<dbReference type="CDD" id="cd14399">
    <property type="entry name" value="UBA_PLICs"/>
    <property type="match status" value="1"/>
</dbReference>
<dbReference type="GO" id="GO:0031593">
    <property type="term" value="F:polyubiquitin modification-dependent protein binding"/>
    <property type="evidence" value="ECO:0007669"/>
    <property type="project" value="TreeGrafter"/>
</dbReference>
<evidence type="ECO:0000313" key="6">
    <source>
        <dbReference type="Proteomes" id="UP000276133"/>
    </source>
</evidence>
<dbReference type="AlphaFoldDB" id="A0A3M7SUN4"/>
<protein>
    <recommendedName>
        <fullName evidence="1">Ubiquilin</fullName>
    </recommendedName>
</protein>
<evidence type="ECO:0000256" key="1">
    <source>
        <dbReference type="ARBA" id="ARBA00071717"/>
    </source>
</evidence>
<feature type="compositionally biased region" description="Polar residues" evidence="2">
    <location>
        <begin position="131"/>
        <end position="145"/>
    </location>
</feature>
<dbReference type="FunFam" id="1.10.260.100:FF:000001">
    <property type="entry name" value="Ubiquilin 1"/>
    <property type="match status" value="1"/>
</dbReference>
<accession>A0A3M7SUN4</accession>
<feature type="domain" description="Ubiquitin-like" evidence="4">
    <location>
        <begin position="57"/>
        <end position="131"/>
    </location>
</feature>
<sequence length="630" mass="68712">MENSENKTEQTTEPTNAMAENTSNQTENEAKAAECEPMVQSPAPATTDDETKDSNLINLTVKTPKEKENVSLKPDATIKDLRDEVAKKFSKPSEQLCLIFAGKILKDSDTLAQHGIKDTFTVHLVIKSKPSQSVPQTATPNQSADQTTPISTTNTANSSSSSSQQSAPNPMNNLFNLPLGGSDFFSGLGSMGLGNSNFAELQSQMQQQVMSNPNLMRQMLDNPMVQSLMSNPDVIRELMMSNPQMQSLIERNPEIQHMLNNPSLLRETMEIARNPAALQELMRNHDRALSNLESVPGGFNALQRIYREIEEPMLNATMNQNPFAALQNNNLGTSTENRQAGQENTQPLPNPWGPRQDQSNTTTNQTTATSATSTTTSSSNTSSTTPSSNASNMNNIFSQLLGSGSSNGAGLPGSNTMQDYAQQILQNPRQMEQMLGTPYMQSILQMMSTNPELSRTIVENSPQLASNPELRDQMLRSLPNMVQQLQNPEMRSLLSNPDALQAIMQIQQGMQRLQSTAPSLNLLSGLGFPLSGSAPSSNTSSTQPNAQQTNNSQTSTTTSTNPPSNYFSQMLNMMANNTLNQPPEQRFAAQLEQLANMGFINREANIQALTATMGDVNAAIDRLLSQQSQL</sequence>
<comment type="caution">
    <text evidence="5">The sequence shown here is derived from an EMBL/GenBank/DDBJ whole genome shotgun (WGS) entry which is preliminary data.</text>
</comment>
<dbReference type="CDD" id="cd01808">
    <property type="entry name" value="Ubl_PLICs"/>
    <property type="match status" value="1"/>
</dbReference>
<gene>
    <name evidence="5" type="ORF">BpHYR1_012615</name>
</gene>
<dbReference type="PROSITE" id="PS50030">
    <property type="entry name" value="UBA"/>
    <property type="match status" value="1"/>
</dbReference>
<dbReference type="FunFam" id="1.10.8.10:FF:000079">
    <property type="entry name" value="Ubiquitin family protein"/>
    <property type="match status" value="1"/>
</dbReference>
<dbReference type="GO" id="GO:0006511">
    <property type="term" value="P:ubiquitin-dependent protein catabolic process"/>
    <property type="evidence" value="ECO:0007669"/>
    <property type="project" value="TreeGrafter"/>
</dbReference>
<dbReference type="PROSITE" id="PS50053">
    <property type="entry name" value="UBIQUITIN_2"/>
    <property type="match status" value="1"/>
</dbReference>
<dbReference type="GO" id="GO:0005829">
    <property type="term" value="C:cytosol"/>
    <property type="evidence" value="ECO:0007669"/>
    <property type="project" value="TreeGrafter"/>
</dbReference>
<feature type="region of interest" description="Disordered" evidence="2">
    <location>
        <begin position="131"/>
        <end position="174"/>
    </location>
</feature>
<dbReference type="SMART" id="SM00213">
    <property type="entry name" value="UBQ"/>
    <property type="match status" value="1"/>
</dbReference>